<organism evidence="1">
    <name type="scientific">Leptospira interrogans serovar Hardjo str. Norma</name>
    <dbReference type="NCBI Taxonomy" id="1279460"/>
    <lineage>
        <taxon>Bacteria</taxon>
        <taxon>Pseudomonadati</taxon>
        <taxon>Spirochaetota</taxon>
        <taxon>Spirochaetia</taxon>
        <taxon>Leptospirales</taxon>
        <taxon>Leptospiraceae</taxon>
        <taxon>Leptospira</taxon>
    </lineage>
</organism>
<name>A0A0M5L950_LEPIR</name>
<protein>
    <submittedName>
        <fullName evidence="1">Uncharacterized protein</fullName>
    </submittedName>
</protein>
<dbReference type="AlphaFoldDB" id="A0A0M5L950"/>
<proteinExistence type="predicted"/>
<evidence type="ECO:0000313" key="2">
    <source>
        <dbReference type="Proteomes" id="UP000056502"/>
    </source>
</evidence>
<dbReference type="EMBL" id="CP012603">
    <property type="protein sequence ID" value="ALE41253.1"/>
    <property type="molecule type" value="Genomic_DNA"/>
</dbReference>
<reference evidence="1 2" key="1">
    <citation type="journal article" date="2015" name="Genome Announc.">
        <title>Whole-Genome Sequence of Leptospira interrogans Serovar Hardjo Subtype Hardjoprajitno Strain Norma, Isolated from Cattle in a Leptospirosis Outbreak in Brazil.</title>
        <authorList>
            <person name="Cosate M.R."/>
            <person name="Soares S.C."/>
            <person name="Mendes T.A."/>
            <person name="Raittz R.T."/>
            <person name="Moreira E.C."/>
            <person name="Leite R."/>
            <person name="Fernandes G.R."/>
            <person name="Haddad J.P."/>
            <person name="Ortega J.M."/>
        </authorList>
    </citation>
    <scope>NUCLEOTIDE SEQUENCE [LARGE SCALE GENOMIC DNA]</scope>
    <source>
        <strain evidence="1 2">Norma</strain>
    </source>
</reference>
<gene>
    <name evidence="1" type="ORF">G436_4116</name>
</gene>
<sequence length="42" mass="5119">MKNSIVEFNKTTPIDSFHTMEIDGELIFQQLYFTNLYKIEYR</sequence>
<dbReference type="PATRIC" id="fig|1279460.3.peg.4208"/>
<dbReference type="AntiFam" id="ANF00053">
    <property type="entry name" value="Translation of DNA repeat"/>
</dbReference>
<evidence type="ECO:0000313" key="1">
    <source>
        <dbReference type="EMBL" id="ALE41253.1"/>
    </source>
</evidence>
<accession>A0A0M5L950</accession>
<dbReference type="Proteomes" id="UP000056502">
    <property type="component" value="Chromosome I"/>
</dbReference>